<dbReference type="PANTHER" id="PTHR33653:SF1">
    <property type="entry name" value="RIBONUCLEASE VAPC2"/>
    <property type="match status" value="1"/>
</dbReference>
<accession>A0A1X3DEN0</accession>
<evidence type="ECO:0000256" key="4">
    <source>
        <dbReference type="ARBA" id="ARBA00022723"/>
    </source>
</evidence>
<dbReference type="HAMAP" id="MF_00265">
    <property type="entry name" value="VapC_Nob1"/>
    <property type="match status" value="1"/>
</dbReference>
<dbReference type="InterPro" id="IPR050556">
    <property type="entry name" value="Type_II_TA_system_RNase"/>
</dbReference>
<dbReference type="EMBL" id="MTBO01000004">
    <property type="protein sequence ID" value="OSI18171.1"/>
    <property type="molecule type" value="Genomic_DNA"/>
</dbReference>
<sequence length="129" mass="14608">MKYLLDTNAVIAILNRNTDFIQRLKQHTPADFALSAITWFELHYGAHKSQKAAENLAKLEKLAFNILPFSQQDAQTAGKIRSDLAKQGTPIGSYDILIAAQALSNQLVLITHNVREFERVEGLWVEDWE</sequence>
<evidence type="ECO:0000256" key="8">
    <source>
        <dbReference type="HAMAP-Rule" id="MF_00265"/>
    </source>
</evidence>
<reference evidence="11" key="1">
    <citation type="submission" date="2017-01" db="EMBL/GenBank/DDBJ databases">
        <authorList>
            <person name="Wolfgang W.J."/>
            <person name="Cole J."/>
            <person name="Wroblewski D."/>
            <person name="Mcginnis J."/>
            <person name="Musser K.A."/>
        </authorList>
    </citation>
    <scope>NUCLEOTIDE SEQUENCE [LARGE SCALE GENOMIC DNA]</scope>
    <source>
        <strain evidence="11">DSM 19151</strain>
    </source>
</reference>
<protein>
    <recommendedName>
        <fullName evidence="8">Ribonuclease VapC</fullName>
        <shortName evidence="8">RNase VapC</shortName>
        <ecNumber evidence="8">3.1.-.-</ecNumber>
    </recommendedName>
    <alternativeName>
        <fullName evidence="8">Toxin VapC</fullName>
    </alternativeName>
</protein>
<dbReference type="Proteomes" id="UP000193118">
    <property type="component" value="Unassembled WGS sequence"/>
</dbReference>
<keyword evidence="5 8" id="KW-0378">Hydrolase</keyword>
<gene>
    <name evidence="8" type="primary">vapC</name>
    <name evidence="10" type="ORF">BWD09_03005</name>
</gene>
<feature type="binding site" evidence="8">
    <location>
        <position position="6"/>
    </location>
    <ligand>
        <name>Mg(2+)</name>
        <dbReference type="ChEBI" id="CHEBI:18420"/>
    </ligand>
</feature>
<dbReference type="GO" id="GO:0016787">
    <property type="term" value="F:hydrolase activity"/>
    <property type="evidence" value="ECO:0007669"/>
    <property type="project" value="UniProtKB-KW"/>
</dbReference>
<evidence type="ECO:0000259" key="9">
    <source>
        <dbReference type="Pfam" id="PF01850"/>
    </source>
</evidence>
<dbReference type="GO" id="GO:0000287">
    <property type="term" value="F:magnesium ion binding"/>
    <property type="evidence" value="ECO:0007669"/>
    <property type="project" value="UniProtKB-UniRule"/>
</dbReference>
<dbReference type="GeneID" id="94581836"/>
<dbReference type="SUPFAM" id="SSF88723">
    <property type="entry name" value="PIN domain-like"/>
    <property type="match status" value="1"/>
</dbReference>
<dbReference type="EC" id="3.1.-.-" evidence="8"/>
<keyword evidence="3 8" id="KW-0540">Nuclease</keyword>
<dbReference type="STRING" id="194197.BWD09_03005"/>
<dbReference type="PANTHER" id="PTHR33653">
    <property type="entry name" value="RIBONUCLEASE VAPC2"/>
    <property type="match status" value="1"/>
</dbReference>
<dbReference type="Pfam" id="PF01850">
    <property type="entry name" value="PIN"/>
    <property type="match status" value="1"/>
</dbReference>
<evidence type="ECO:0000256" key="1">
    <source>
        <dbReference type="ARBA" id="ARBA00001946"/>
    </source>
</evidence>
<comment type="caution">
    <text evidence="10">The sequence shown here is derived from an EMBL/GenBank/DDBJ whole genome shotgun (WGS) entry which is preliminary data.</text>
</comment>
<keyword evidence="11" id="KW-1185">Reference proteome</keyword>
<comment type="cofactor">
    <cofactor evidence="1 8">
        <name>Mg(2+)</name>
        <dbReference type="ChEBI" id="CHEBI:18420"/>
    </cofactor>
</comment>
<dbReference type="Gene3D" id="3.40.50.1010">
    <property type="entry name" value="5'-nuclease"/>
    <property type="match status" value="1"/>
</dbReference>
<dbReference type="InterPro" id="IPR029060">
    <property type="entry name" value="PIN-like_dom_sf"/>
</dbReference>
<dbReference type="GO" id="GO:0090729">
    <property type="term" value="F:toxin activity"/>
    <property type="evidence" value="ECO:0007669"/>
    <property type="project" value="UniProtKB-KW"/>
</dbReference>
<dbReference type="InterPro" id="IPR002716">
    <property type="entry name" value="PIN_dom"/>
</dbReference>
<organism evidence="10 11">
    <name type="scientific">Neisseria dentiae</name>
    <dbReference type="NCBI Taxonomy" id="194197"/>
    <lineage>
        <taxon>Bacteria</taxon>
        <taxon>Pseudomonadati</taxon>
        <taxon>Pseudomonadota</taxon>
        <taxon>Betaproteobacteria</taxon>
        <taxon>Neisseriales</taxon>
        <taxon>Neisseriaceae</taxon>
        <taxon>Neisseria</taxon>
    </lineage>
</organism>
<feature type="binding site" evidence="8">
    <location>
        <position position="95"/>
    </location>
    <ligand>
        <name>Mg(2+)</name>
        <dbReference type="ChEBI" id="CHEBI:18420"/>
    </ligand>
</feature>
<dbReference type="CDD" id="cd18745">
    <property type="entry name" value="PIN_VapC4-5_FitB-like"/>
    <property type="match status" value="1"/>
</dbReference>
<dbReference type="InterPro" id="IPR022907">
    <property type="entry name" value="VapC_family"/>
</dbReference>
<keyword evidence="4 8" id="KW-0479">Metal-binding</keyword>
<evidence type="ECO:0000313" key="10">
    <source>
        <dbReference type="EMBL" id="OSI18171.1"/>
    </source>
</evidence>
<evidence type="ECO:0000256" key="2">
    <source>
        <dbReference type="ARBA" id="ARBA00022649"/>
    </source>
</evidence>
<evidence type="ECO:0000256" key="3">
    <source>
        <dbReference type="ARBA" id="ARBA00022722"/>
    </source>
</evidence>
<keyword evidence="8" id="KW-0800">Toxin</keyword>
<evidence type="ECO:0000256" key="6">
    <source>
        <dbReference type="ARBA" id="ARBA00022842"/>
    </source>
</evidence>
<feature type="domain" description="PIN" evidence="9">
    <location>
        <begin position="3"/>
        <end position="122"/>
    </location>
</feature>
<comment type="similarity">
    <text evidence="7 8">Belongs to the PINc/VapC protein family.</text>
</comment>
<dbReference type="GO" id="GO:0004540">
    <property type="term" value="F:RNA nuclease activity"/>
    <property type="evidence" value="ECO:0007669"/>
    <property type="project" value="InterPro"/>
</dbReference>
<keyword evidence="2 8" id="KW-1277">Toxin-antitoxin system</keyword>
<keyword evidence="6 8" id="KW-0460">Magnesium</keyword>
<evidence type="ECO:0000256" key="7">
    <source>
        <dbReference type="ARBA" id="ARBA00038093"/>
    </source>
</evidence>
<dbReference type="RefSeq" id="WP_085365256.1">
    <property type="nucleotide sequence ID" value="NZ_CAUJPZ010000002.1"/>
</dbReference>
<evidence type="ECO:0000313" key="11">
    <source>
        <dbReference type="Proteomes" id="UP000193118"/>
    </source>
</evidence>
<name>A0A1X3DEN0_9NEIS</name>
<dbReference type="OrthoDB" id="9796690at2"/>
<evidence type="ECO:0000256" key="5">
    <source>
        <dbReference type="ARBA" id="ARBA00022801"/>
    </source>
</evidence>
<comment type="function">
    <text evidence="8">Toxic component of a toxin-antitoxin (TA) system. An RNase.</text>
</comment>
<dbReference type="AlphaFoldDB" id="A0A1X3DEN0"/>
<proteinExistence type="inferred from homology"/>